<dbReference type="InterPro" id="IPR036942">
    <property type="entry name" value="Beta-barrel_TonB_sf"/>
</dbReference>
<evidence type="ECO:0000313" key="7">
    <source>
        <dbReference type="Proteomes" id="UP000325372"/>
    </source>
</evidence>
<dbReference type="InterPro" id="IPR012910">
    <property type="entry name" value="Plug_dom"/>
</dbReference>
<dbReference type="Gene3D" id="2.170.130.10">
    <property type="entry name" value="TonB-dependent receptor, plug domain"/>
    <property type="match status" value="1"/>
</dbReference>
<dbReference type="Gene3D" id="2.40.170.20">
    <property type="entry name" value="TonB-dependent receptor, beta-barrel domain"/>
    <property type="match status" value="1"/>
</dbReference>
<dbReference type="Gene3D" id="2.60.40.1120">
    <property type="entry name" value="Carboxypeptidase-like, regulatory domain"/>
    <property type="match status" value="1"/>
</dbReference>
<dbReference type="Pfam" id="PF07715">
    <property type="entry name" value="Plug"/>
    <property type="match status" value="1"/>
</dbReference>
<dbReference type="SUPFAM" id="SSF49452">
    <property type="entry name" value="Starch-binding domain-like"/>
    <property type="match status" value="1"/>
</dbReference>
<accession>A0A5N0T4M0</accession>
<dbReference type="InterPro" id="IPR037066">
    <property type="entry name" value="Plug_dom_sf"/>
</dbReference>
<dbReference type="EMBL" id="VYXP01000010">
    <property type="protein sequence ID" value="KAA9129853.1"/>
    <property type="molecule type" value="Genomic_DNA"/>
</dbReference>
<sequence>MPVTFGARARGRLLAAVITASLATGALADDASMTLYVFKKGLPQQYIEVLVDGQVVAATDDGGVATFPVPPGLHVLELRDQDLVVLDQQVLANEDEVSQWIVNITRGLSTLVDVESSAAGVSAGAAETGVAEQADGEPGILAGRLVSADGGEPIAGARVFISGLSRDIRTDDEGHFEVEVPSGEYSISVLHSSFNTVTRDGIAVPANDREELALELTPAGSELPEFVVIEPYIAGSLASVLAERRESDGVTDVLSSEQISRAGDSDAAGALKRVTGLTLVGGQYIYVRGLGERYSSVLLNNAVIPSPDPTRRVVPLTLFPTDVIEAVVVQKTASANLPGDFGGGTVQLRTVSYPPELQMNLSASVGYREGTTGETGLTYEGGDDDWLGYDDGTREPPESMREALADGTFLTPFSFTNPDGFKQDEVEVFGEDLAAKSSYEPLEKDIPADLGLSGSFGNSWGFGNGNRWGFMTAFKYDNKWGQVEEERRTYSAVGTEGDLQQADDTVVDRTINYIDTGLFANTGLELASNQKLSFNAMLLRQAADETKVTDGEQDSQVLRRTEFIWIENELLSYQLLGSHALPLPEWTLDWQYTDATAMRDEPNTRKSRRDDDDEDGIYIVSTRSDSNSQTWSELEDNLDHFTVDSTLPFTFGRHRLALTAGVSDLERDRFASIRTFSFQGRIPNDLRNLEYWELYTPDYIEPSILQLRESTRATDTYTATQTLEAMFLNLDVMLFDEQFRLTAGLREEDNYQEVVTANLANPDAPPVIGTIEQKDMLPSVAATWAYSDAAQFRAVYAESVNRPDFREMAPAPYLDPLLDIITVGNPDLVTAQLKNYDLRWEYYFSPSESFSVAAFYKDFTNPIEKTFSSGGSAKIITLQNALGAELSGVEFDYSQTLEWIGKVGWLNWLEELDWGFIGPFDWDNYQFSVNYAWIESSVEIDTSTTTQTNPDRPLQGQSPWVFNLSLGYYNPESPTEWTLLYNEFGARITQAGVLGQPDIYEEPYPQLDFVYKRRFGDDWRLSLKLKNLLDPGVEFTQGDEITRYYKRGVDISVGLEWSF</sequence>
<dbReference type="AlphaFoldDB" id="A0A5N0T4M0"/>
<feature type="domain" description="TonB-dependent receptor plug" evidence="5">
    <location>
        <begin position="245"/>
        <end position="343"/>
    </location>
</feature>
<keyword evidence="4" id="KW-0732">Signal</keyword>
<comment type="caution">
    <text evidence="6">The sequence shown here is derived from an EMBL/GenBank/DDBJ whole genome shotgun (WGS) entry which is preliminary data.</text>
</comment>
<proteinExistence type="predicted"/>
<evidence type="ECO:0000256" key="3">
    <source>
        <dbReference type="ARBA" id="ARBA00023237"/>
    </source>
</evidence>
<gene>
    <name evidence="6" type="ORF">F3N42_13805</name>
</gene>
<name>A0A5N0T4M0_9GAMM</name>
<evidence type="ECO:0000256" key="2">
    <source>
        <dbReference type="ARBA" id="ARBA00023136"/>
    </source>
</evidence>
<evidence type="ECO:0000256" key="4">
    <source>
        <dbReference type="SAM" id="SignalP"/>
    </source>
</evidence>
<dbReference type="Proteomes" id="UP000325372">
    <property type="component" value="Unassembled WGS sequence"/>
</dbReference>
<feature type="signal peptide" evidence="4">
    <location>
        <begin position="1"/>
        <end position="28"/>
    </location>
</feature>
<dbReference type="InterPro" id="IPR013784">
    <property type="entry name" value="Carb-bd-like_fold"/>
</dbReference>
<comment type="subcellular location">
    <subcellularLocation>
        <location evidence="1">Cell outer membrane</location>
    </subcellularLocation>
</comment>
<dbReference type="PANTHER" id="PTHR40980:SF5">
    <property type="entry name" value="TONB-DEPENDENT RECEPTOR"/>
    <property type="match status" value="1"/>
</dbReference>
<dbReference type="GO" id="GO:0030246">
    <property type="term" value="F:carbohydrate binding"/>
    <property type="evidence" value="ECO:0007669"/>
    <property type="project" value="InterPro"/>
</dbReference>
<evidence type="ECO:0000259" key="5">
    <source>
        <dbReference type="Pfam" id="PF07715"/>
    </source>
</evidence>
<dbReference type="SUPFAM" id="SSF56935">
    <property type="entry name" value="Porins"/>
    <property type="match status" value="1"/>
</dbReference>
<dbReference type="PANTHER" id="PTHR40980">
    <property type="entry name" value="PLUG DOMAIN-CONTAINING PROTEIN"/>
    <property type="match status" value="1"/>
</dbReference>
<dbReference type="Pfam" id="PF13620">
    <property type="entry name" value="CarboxypepD_reg"/>
    <property type="match status" value="1"/>
</dbReference>
<protein>
    <submittedName>
        <fullName evidence="6">Outer membrane beta-barrel protein</fullName>
    </submittedName>
</protein>
<dbReference type="RefSeq" id="WP_150865074.1">
    <property type="nucleotide sequence ID" value="NZ_VYXP01000010.1"/>
</dbReference>
<keyword evidence="7" id="KW-1185">Reference proteome</keyword>
<keyword evidence="3" id="KW-0998">Cell outer membrane</keyword>
<reference evidence="6 7" key="1">
    <citation type="submission" date="2019-09" db="EMBL/GenBank/DDBJ databases">
        <title>Wenzhouxiangella sp. Genome sequencing and assembly.</title>
        <authorList>
            <person name="Zhang R."/>
        </authorList>
    </citation>
    <scope>NUCLEOTIDE SEQUENCE [LARGE SCALE GENOMIC DNA]</scope>
    <source>
        <strain evidence="6 7">W260</strain>
    </source>
</reference>
<dbReference type="GO" id="GO:0009279">
    <property type="term" value="C:cell outer membrane"/>
    <property type="evidence" value="ECO:0007669"/>
    <property type="project" value="UniProtKB-SubCell"/>
</dbReference>
<evidence type="ECO:0000313" key="6">
    <source>
        <dbReference type="EMBL" id="KAA9129853.1"/>
    </source>
</evidence>
<keyword evidence="2" id="KW-0472">Membrane</keyword>
<organism evidence="6 7">
    <name type="scientific">Marinihelvus fidelis</name>
    <dbReference type="NCBI Taxonomy" id="2613842"/>
    <lineage>
        <taxon>Bacteria</taxon>
        <taxon>Pseudomonadati</taxon>
        <taxon>Pseudomonadota</taxon>
        <taxon>Gammaproteobacteria</taxon>
        <taxon>Chromatiales</taxon>
        <taxon>Wenzhouxiangellaceae</taxon>
        <taxon>Marinihelvus</taxon>
    </lineage>
</organism>
<feature type="chain" id="PRO_5024430902" evidence="4">
    <location>
        <begin position="29"/>
        <end position="1059"/>
    </location>
</feature>
<evidence type="ECO:0000256" key="1">
    <source>
        <dbReference type="ARBA" id="ARBA00004442"/>
    </source>
</evidence>